<gene>
    <name evidence="8" type="ORF">FLB61_02785</name>
</gene>
<proteinExistence type="inferred from homology"/>
<comment type="similarity">
    <text evidence="2">Belongs to the GtrA family.</text>
</comment>
<feature type="transmembrane region" description="Helical" evidence="6">
    <location>
        <begin position="38"/>
        <end position="64"/>
    </location>
</feature>
<evidence type="ECO:0000256" key="2">
    <source>
        <dbReference type="ARBA" id="ARBA00009399"/>
    </source>
</evidence>
<feature type="transmembrane region" description="Helical" evidence="6">
    <location>
        <begin position="100"/>
        <end position="122"/>
    </location>
</feature>
<protein>
    <submittedName>
        <fullName evidence="8">GtrA family protein</fullName>
    </submittedName>
</protein>
<organism evidence="8 9">
    <name type="scientific">Sellimonas caecigallum</name>
    <dbReference type="NCBI Taxonomy" id="2592333"/>
    <lineage>
        <taxon>Bacteria</taxon>
        <taxon>Bacillati</taxon>
        <taxon>Bacillota</taxon>
        <taxon>Clostridia</taxon>
        <taxon>Lachnospirales</taxon>
        <taxon>Lachnospiraceae</taxon>
        <taxon>Sellimonas</taxon>
    </lineage>
</organism>
<dbReference type="PANTHER" id="PTHR38459:SF1">
    <property type="entry name" value="PROPHAGE BACTOPRENOL-LINKED GLUCOSE TRANSLOCASE HOMOLOG"/>
    <property type="match status" value="1"/>
</dbReference>
<dbReference type="EMBL" id="VIRV01000002">
    <property type="protein sequence ID" value="MBY0758033.1"/>
    <property type="molecule type" value="Genomic_DNA"/>
</dbReference>
<evidence type="ECO:0000256" key="3">
    <source>
        <dbReference type="ARBA" id="ARBA00022692"/>
    </source>
</evidence>
<keyword evidence="5 6" id="KW-0472">Membrane</keyword>
<comment type="caution">
    <text evidence="8">The sequence shown here is derived from an EMBL/GenBank/DDBJ whole genome shotgun (WGS) entry which is preliminary data.</text>
</comment>
<feature type="transmembrane region" description="Helical" evidence="6">
    <location>
        <begin position="76"/>
        <end position="94"/>
    </location>
</feature>
<evidence type="ECO:0000313" key="9">
    <source>
        <dbReference type="Proteomes" id="UP000779049"/>
    </source>
</evidence>
<keyword evidence="4 6" id="KW-1133">Transmembrane helix</keyword>
<keyword evidence="3 6" id="KW-0812">Transmembrane</keyword>
<dbReference type="Proteomes" id="UP000779049">
    <property type="component" value="Unassembled WGS sequence"/>
</dbReference>
<name>A0ABS7L4R7_9FIRM</name>
<dbReference type="InterPro" id="IPR051401">
    <property type="entry name" value="GtrA_CellWall_Glycosyl"/>
</dbReference>
<keyword evidence="9" id="KW-1185">Reference proteome</keyword>
<accession>A0ABS7L4R7</accession>
<evidence type="ECO:0000259" key="7">
    <source>
        <dbReference type="Pfam" id="PF04138"/>
    </source>
</evidence>
<evidence type="ECO:0000256" key="5">
    <source>
        <dbReference type="ARBA" id="ARBA00023136"/>
    </source>
</evidence>
<reference evidence="8 9" key="1">
    <citation type="journal article" date="2020" name="New Microbes New Infect">
        <title>Sellimonas caecigallum sp. nov., description and genome sequence of a new member of the Sellimonas genus isolated from the cecum of feral chicken.</title>
        <authorList>
            <person name="Wongkuna S."/>
            <person name="Ghimire S."/>
            <person name="Antony L."/>
            <person name="Chankhamhaengdecha S."/>
            <person name="Janvilisri T."/>
            <person name="Scaria J."/>
        </authorList>
    </citation>
    <scope>NUCLEOTIDE SEQUENCE [LARGE SCALE GENOMIC DNA]</scope>
    <source>
        <strain evidence="8 9">SW451</strain>
    </source>
</reference>
<evidence type="ECO:0000313" key="8">
    <source>
        <dbReference type="EMBL" id="MBY0758033.1"/>
    </source>
</evidence>
<evidence type="ECO:0000256" key="1">
    <source>
        <dbReference type="ARBA" id="ARBA00004141"/>
    </source>
</evidence>
<evidence type="ECO:0000256" key="4">
    <source>
        <dbReference type="ARBA" id="ARBA00022989"/>
    </source>
</evidence>
<dbReference type="RefSeq" id="WP_087199856.1">
    <property type="nucleotide sequence ID" value="NZ_CP173660.1"/>
</dbReference>
<comment type="subcellular location">
    <subcellularLocation>
        <location evidence="1">Membrane</location>
        <topology evidence="1">Multi-pass membrane protein</topology>
    </subcellularLocation>
</comment>
<feature type="transmembrane region" description="Helical" evidence="6">
    <location>
        <begin position="12"/>
        <end position="32"/>
    </location>
</feature>
<dbReference type="PANTHER" id="PTHR38459">
    <property type="entry name" value="PROPHAGE BACTOPRENOL-LINKED GLUCOSE TRANSLOCASE HOMOLOG"/>
    <property type="match status" value="1"/>
</dbReference>
<evidence type="ECO:0000256" key="6">
    <source>
        <dbReference type="SAM" id="Phobius"/>
    </source>
</evidence>
<feature type="domain" description="GtrA/DPMS transmembrane" evidence="7">
    <location>
        <begin position="13"/>
        <end position="127"/>
    </location>
</feature>
<dbReference type="Pfam" id="PF04138">
    <property type="entry name" value="GtrA_DPMS_TM"/>
    <property type="match status" value="1"/>
</dbReference>
<sequence>MRNGRKLAEQIIKFGGVGILCFVIDFGMLYVLTEWMDIYYLLSAGVSFTVSVIVNYLLSVKYVFNTNPAYGKGRNFVLFVVFSVIGLALTEILMKTGTDVIGWNYLFVKVAATVIVMVYNFVTRKIFLE</sequence>
<dbReference type="InterPro" id="IPR007267">
    <property type="entry name" value="GtrA_DPMS_TM"/>
</dbReference>